<dbReference type="Pfam" id="PF05973">
    <property type="entry name" value="Gp49"/>
    <property type="match status" value="1"/>
</dbReference>
<sequence length="116" mass="14066">MSLLFKREIYYFENHYLNFFENLTPAVKKKFNWVLQLISTIERVSDKYLKHLSGTSGLYEIRIDYGSNIYRIFCFFNKVNALILLNVFQKKSNKTPSKEIVIAEKIRKRYYYEQNK</sequence>
<evidence type="ECO:0000313" key="1">
    <source>
        <dbReference type="EMBL" id="MPL91009.1"/>
    </source>
</evidence>
<organism evidence="1">
    <name type="scientific">bioreactor metagenome</name>
    <dbReference type="NCBI Taxonomy" id="1076179"/>
    <lineage>
        <taxon>unclassified sequences</taxon>
        <taxon>metagenomes</taxon>
        <taxon>ecological metagenomes</taxon>
    </lineage>
</organism>
<gene>
    <name evidence="1" type="ORF">SDC9_37068</name>
</gene>
<reference evidence="1" key="1">
    <citation type="submission" date="2019-08" db="EMBL/GenBank/DDBJ databases">
        <authorList>
            <person name="Kucharzyk K."/>
            <person name="Murdoch R.W."/>
            <person name="Higgins S."/>
            <person name="Loffler F."/>
        </authorList>
    </citation>
    <scope>NUCLEOTIDE SEQUENCE</scope>
</reference>
<name>A0A644VHZ9_9ZZZZ</name>
<protein>
    <submittedName>
        <fullName evidence="1">Uncharacterized protein</fullName>
    </submittedName>
</protein>
<accession>A0A644VHZ9</accession>
<dbReference type="AlphaFoldDB" id="A0A644VHZ9"/>
<dbReference type="InterPro" id="IPR009241">
    <property type="entry name" value="HigB-like"/>
</dbReference>
<proteinExistence type="predicted"/>
<dbReference type="EMBL" id="VSSQ01000318">
    <property type="protein sequence ID" value="MPL91009.1"/>
    <property type="molecule type" value="Genomic_DNA"/>
</dbReference>
<comment type="caution">
    <text evidence="1">The sequence shown here is derived from an EMBL/GenBank/DDBJ whole genome shotgun (WGS) entry which is preliminary data.</text>
</comment>